<dbReference type="EMBL" id="BGPR01003818">
    <property type="protein sequence ID" value="GBM92761.1"/>
    <property type="molecule type" value="Genomic_DNA"/>
</dbReference>
<reference evidence="1 2" key="1">
    <citation type="journal article" date="2019" name="Sci. Rep.">
        <title>Orb-weaving spider Araneus ventricosus genome elucidates the spidroin gene catalogue.</title>
        <authorList>
            <person name="Kono N."/>
            <person name="Nakamura H."/>
            <person name="Ohtoshi R."/>
            <person name="Moran D.A.P."/>
            <person name="Shinohara A."/>
            <person name="Yoshida Y."/>
            <person name="Fujiwara M."/>
            <person name="Mori M."/>
            <person name="Tomita M."/>
            <person name="Arakawa K."/>
        </authorList>
    </citation>
    <scope>NUCLEOTIDE SEQUENCE [LARGE SCALE GENOMIC DNA]</scope>
</reference>
<protein>
    <submittedName>
        <fullName evidence="1">Uncharacterized protein</fullName>
    </submittedName>
</protein>
<proteinExistence type="predicted"/>
<dbReference type="AlphaFoldDB" id="A0A4Y2JQT5"/>
<sequence length="115" mass="13561">MCGREILLMGMGNVWKREDCYWWQWKMCGRVRTVASKMGNVWKRENYWREWEMCGRERSVAGENGKLMEGTNVMTEIIKKANSPTFADSRAEFYRESGGQQSVPFFRVMTCLPIE</sequence>
<gene>
    <name evidence="1" type="ORF">AVEN_73946_1</name>
</gene>
<name>A0A4Y2JQT5_ARAVE</name>
<dbReference type="Proteomes" id="UP000499080">
    <property type="component" value="Unassembled WGS sequence"/>
</dbReference>
<accession>A0A4Y2JQT5</accession>
<keyword evidence="2" id="KW-1185">Reference proteome</keyword>
<comment type="caution">
    <text evidence="1">The sequence shown here is derived from an EMBL/GenBank/DDBJ whole genome shotgun (WGS) entry which is preliminary data.</text>
</comment>
<evidence type="ECO:0000313" key="1">
    <source>
        <dbReference type="EMBL" id="GBM92761.1"/>
    </source>
</evidence>
<evidence type="ECO:0000313" key="2">
    <source>
        <dbReference type="Proteomes" id="UP000499080"/>
    </source>
</evidence>
<organism evidence="1 2">
    <name type="scientific">Araneus ventricosus</name>
    <name type="common">Orbweaver spider</name>
    <name type="synonym">Epeira ventricosa</name>
    <dbReference type="NCBI Taxonomy" id="182803"/>
    <lineage>
        <taxon>Eukaryota</taxon>
        <taxon>Metazoa</taxon>
        <taxon>Ecdysozoa</taxon>
        <taxon>Arthropoda</taxon>
        <taxon>Chelicerata</taxon>
        <taxon>Arachnida</taxon>
        <taxon>Araneae</taxon>
        <taxon>Araneomorphae</taxon>
        <taxon>Entelegynae</taxon>
        <taxon>Araneoidea</taxon>
        <taxon>Araneidae</taxon>
        <taxon>Araneus</taxon>
    </lineage>
</organism>